<evidence type="ECO:0000313" key="3">
    <source>
        <dbReference type="EMBL" id="CAC5363945.1"/>
    </source>
</evidence>
<name>A0A6J8AA12_MYTCO</name>
<accession>A0A6J8AA12</accession>
<dbReference type="PANTHER" id="PTHR46928:SF1">
    <property type="entry name" value="MESENCHYME-SPECIFIC CELL SURFACE GLYCOPROTEIN"/>
    <property type="match status" value="1"/>
</dbReference>
<dbReference type="InterPro" id="IPR015943">
    <property type="entry name" value="WD40/YVTN_repeat-like_dom_sf"/>
</dbReference>
<dbReference type="InterPro" id="IPR052956">
    <property type="entry name" value="Mesenchyme-surface_protein"/>
</dbReference>
<proteinExistence type="predicted"/>
<evidence type="ECO:0000259" key="2">
    <source>
        <dbReference type="Pfam" id="PF22494"/>
    </source>
</evidence>
<feature type="chain" id="PRO_5026736145" description="Choice-of-anchor I domain-containing protein" evidence="1">
    <location>
        <begin position="17"/>
        <end position="558"/>
    </location>
</feature>
<feature type="signal peptide" evidence="1">
    <location>
        <begin position="1"/>
        <end position="16"/>
    </location>
</feature>
<dbReference type="OrthoDB" id="425936at2759"/>
<dbReference type="EMBL" id="CACVKT020000928">
    <property type="protein sequence ID" value="CAC5363945.1"/>
    <property type="molecule type" value="Genomic_DNA"/>
</dbReference>
<reference evidence="3 4" key="1">
    <citation type="submission" date="2020-06" db="EMBL/GenBank/DDBJ databases">
        <authorList>
            <person name="Li R."/>
            <person name="Bekaert M."/>
        </authorList>
    </citation>
    <scope>NUCLEOTIDE SEQUENCE [LARGE SCALE GENOMIC DNA]</scope>
    <source>
        <strain evidence="4">wild</strain>
    </source>
</reference>
<keyword evidence="4" id="KW-1185">Reference proteome</keyword>
<dbReference type="AlphaFoldDB" id="A0A6J8AA12"/>
<sequence>MRSLIIFLLSTPFVLSILQFRERGYVKLPYNTAGSFGFGRNGATKARYHAPTRMLYVIGTGTNLMHIIDLTNPDAPAILYTHQFNTAGDGEITDVQTCSDTIAVTIASNNKVSVGHVELFLPFTKNDNTLTLLGRLAAGSYPKDMAFNSDCSRLVVVNEGKLGLLNGVVNDPQGSMTIIVRNDQGFPPEVNVNFQSFDNRVLEYVSKGVRYVFRGDSTANPPVEGSFSKDLEPESVVIDDVGRYAYISLQENNAILKFDLTNNQFIDIYPLGVKNWTSFDMDASDRDGGPNLKRHNIYSFYQPRDLRYGVINGQGYLLTANTGAMKQWTLANDGYEFSDGMRARALRNGGAIDEALVGADVLAKINNDADLGRLHIGTFDGLNNNQQLIQYPHAFGGRSVAMWNSVTFQRVYDTGDDLEREAMNKYPITFNGETNNANLSPSGEMDLRSDDYGVEPTALDIGSFNGAPVMVTASRSGFIYVYNVVGTALSFQSVHRRGGTSQTWNNLYNSNQAGDALITDVGYMDEATSPSGQPMAYAVGSASSSIGLYDIYDDGNTK</sequence>
<keyword evidence="1" id="KW-0732">Signal</keyword>
<dbReference type="Proteomes" id="UP000507470">
    <property type="component" value="Unassembled WGS sequence"/>
</dbReference>
<evidence type="ECO:0000256" key="1">
    <source>
        <dbReference type="SAM" id="SignalP"/>
    </source>
</evidence>
<feature type="domain" description="Choice-of-anchor I" evidence="2">
    <location>
        <begin position="47"/>
        <end position="487"/>
    </location>
</feature>
<dbReference type="Gene3D" id="2.130.10.10">
    <property type="entry name" value="YVTN repeat-like/Quinoprotein amine dehydrogenase"/>
    <property type="match status" value="1"/>
</dbReference>
<protein>
    <recommendedName>
        <fullName evidence="2">Choice-of-anchor I domain-containing protein</fullName>
    </recommendedName>
</protein>
<evidence type="ECO:0000313" key="4">
    <source>
        <dbReference type="Proteomes" id="UP000507470"/>
    </source>
</evidence>
<gene>
    <name evidence="3" type="ORF">MCOR_5163</name>
</gene>
<dbReference type="PANTHER" id="PTHR46928">
    <property type="entry name" value="MESENCHYME-SPECIFIC CELL SURFACE GLYCOPROTEIN"/>
    <property type="match status" value="1"/>
</dbReference>
<dbReference type="Pfam" id="PF22494">
    <property type="entry name" value="choice_anch_I"/>
    <property type="match status" value="1"/>
</dbReference>
<dbReference type="InterPro" id="IPR011048">
    <property type="entry name" value="Haem_d1_sf"/>
</dbReference>
<dbReference type="SUPFAM" id="SSF51004">
    <property type="entry name" value="C-terminal (heme d1) domain of cytochrome cd1-nitrite reductase"/>
    <property type="match status" value="1"/>
</dbReference>
<dbReference type="InterPro" id="IPR055188">
    <property type="entry name" value="Choice_anch_I"/>
</dbReference>
<organism evidence="3 4">
    <name type="scientific">Mytilus coruscus</name>
    <name type="common">Sea mussel</name>
    <dbReference type="NCBI Taxonomy" id="42192"/>
    <lineage>
        <taxon>Eukaryota</taxon>
        <taxon>Metazoa</taxon>
        <taxon>Spiralia</taxon>
        <taxon>Lophotrochozoa</taxon>
        <taxon>Mollusca</taxon>
        <taxon>Bivalvia</taxon>
        <taxon>Autobranchia</taxon>
        <taxon>Pteriomorphia</taxon>
        <taxon>Mytilida</taxon>
        <taxon>Mytiloidea</taxon>
        <taxon>Mytilidae</taxon>
        <taxon>Mytilinae</taxon>
        <taxon>Mytilus</taxon>
    </lineage>
</organism>